<dbReference type="AlphaFoldDB" id="W9QJJ9"/>
<dbReference type="Proteomes" id="UP000030645">
    <property type="component" value="Unassembled WGS sequence"/>
</dbReference>
<evidence type="ECO:0000313" key="2">
    <source>
        <dbReference type="Proteomes" id="UP000030645"/>
    </source>
</evidence>
<proteinExistence type="predicted"/>
<evidence type="ECO:0000313" key="1">
    <source>
        <dbReference type="EMBL" id="EXB38564.1"/>
    </source>
</evidence>
<accession>W9QJJ9</accession>
<dbReference type="EMBL" id="KE343698">
    <property type="protein sequence ID" value="EXB38564.1"/>
    <property type="molecule type" value="Genomic_DNA"/>
</dbReference>
<gene>
    <name evidence="1" type="ORF">L484_008592</name>
</gene>
<name>W9QJJ9_9ROSA</name>
<reference evidence="2" key="1">
    <citation type="submission" date="2013-01" db="EMBL/GenBank/DDBJ databases">
        <title>Draft Genome Sequence of a Mulberry Tree, Morus notabilis C.K. Schneid.</title>
        <authorList>
            <person name="He N."/>
            <person name="Zhao S."/>
        </authorList>
    </citation>
    <scope>NUCLEOTIDE SEQUENCE</scope>
</reference>
<organism evidence="1 2">
    <name type="scientific">Morus notabilis</name>
    <dbReference type="NCBI Taxonomy" id="981085"/>
    <lineage>
        <taxon>Eukaryota</taxon>
        <taxon>Viridiplantae</taxon>
        <taxon>Streptophyta</taxon>
        <taxon>Embryophyta</taxon>
        <taxon>Tracheophyta</taxon>
        <taxon>Spermatophyta</taxon>
        <taxon>Magnoliopsida</taxon>
        <taxon>eudicotyledons</taxon>
        <taxon>Gunneridae</taxon>
        <taxon>Pentapetalae</taxon>
        <taxon>rosids</taxon>
        <taxon>fabids</taxon>
        <taxon>Rosales</taxon>
        <taxon>Moraceae</taxon>
        <taxon>Moreae</taxon>
        <taxon>Morus</taxon>
    </lineage>
</organism>
<keyword evidence="2" id="KW-1185">Reference proteome</keyword>
<protein>
    <submittedName>
        <fullName evidence="1">Uncharacterized protein</fullName>
    </submittedName>
</protein>
<sequence>MFVSRDLEWKSLKGTTEKVGLAVRDGGEEGRKDALSVPLPTKLFNRRDWTATTRSLSFRRQDEARWNDFPAKGGQFGFDGGEGRKKRSGFLIFVIY</sequence>